<evidence type="ECO:0000256" key="2">
    <source>
        <dbReference type="ARBA" id="ARBA00010441"/>
    </source>
</evidence>
<dbReference type="Pfam" id="PF01066">
    <property type="entry name" value="CDP-OH_P_transf"/>
    <property type="match status" value="1"/>
</dbReference>
<dbReference type="RefSeq" id="WP_140781556.1">
    <property type="nucleotide sequence ID" value="NZ_VFSS01000014.1"/>
</dbReference>
<keyword evidence="6 13" id="KW-1133">Transmembrane helix</keyword>
<evidence type="ECO:0000256" key="12">
    <source>
        <dbReference type="RuleBase" id="RU003750"/>
    </source>
</evidence>
<dbReference type="InterPro" id="IPR043130">
    <property type="entry name" value="CDP-OH_PTrfase_TM_dom"/>
</dbReference>
<keyword evidence="10" id="KW-1208">Phospholipid metabolism</keyword>
<feature type="transmembrane region" description="Helical" evidence="13">
    <location>
        <begin position="220"/>
        <end position="242"/>
    </location>
</feature>
<comment type="subcellular location">
    <subcellularLocation>
        <location evidence="1">Membrane</location>
        <topology evidence="1">Multi-pass membrane protein</topology>
    </subcellularLocation>
</comment>
<dbReference type="PANTHER" id="PTHR14269:SF62">
    <property type="entry name" value="CDP-DIACYLGLYCEROL--GLYCEROL-3-PHOSPHATE 3-PHOSPHATIDYLTRANSFERASE 1, CHLOROPLASTIC"/>
    <property type="match status" value="1"/>
</dbReference>
<keyword evidence="4 12" id="KW-0808">Transferase</keyword>
<dbReference type="PANTHER" id="PTHR14269">
    <property type="entry name" value="CDP-DIACYLGLYCEROL--GLYCEROL-3-PHOSPHATE 3-PHOSPHATIDYLTRANSFERASE-RELATED"/>
    <property type="match status" value="1"/>
</dbReference>
<proteinExistence type="inferred from homology"/>
<feature type="transmembrane region" description="Helical" evidence="13">
    <location>
        <begin position="37"/>
        <end position="61"/>
    </location>
</feature>
<evidence type="ECO:0000256" key="5">
    <source>
        <dbReference type="ARBA" id="ARBA00022692"/>
    </source>
</evidence>
<dbReference type="NCBIfam" id="TIGR00560">
    <property type="entry name" value="pgsA"/>
    <property type="match status" value="1"/>
</dbReference>
<comment type="similarity">
    <text evidence="2 12">Belongs to the CDP-alcohol phosphatidyltransferase class-I family.</text>
</comment>
<keyword evidence="9" id="KW-0594">Phospholipid biosynthesis</keyword>
<evidence type="ECO:0000256" key="10">
    <source>
        <dbReference type="ARBA" id="ARBA00023264"/>
    </source>
</evidence>
<evidence type="ECO:0000256" key="7">
    <source>
        <dbReference type="ARBA" id="ARBA00023098"/>
    </source>
</evidence>
<dbReference type="GO" id="GO:0008444">
    <property type="term" value="F:CDP-diacylglycerol-glycerol-3-phosphate 3-phosphatidyltransferase activity"/>
    <property type="evidence" value="ECO:0007669"/>
    <property type="project" value="UniProtKB-UniRule"/>
</dbReference>
<dbReference type="Proteomes" id="UP000319776">
    <property type="component" value="Unassembled WGS sequence"/>
</dbReference>
<feature type="transmembrane region" description="Helical" evidence="13">
    <location>
        <begin position="176"/>
        <end position="200"/>
    </location>
</feature>
<dbReference type="EC" id="2.7.8.5" evidence="11"/>
<evidence type="ECO:0000256" key="1">
    <source>
        <dbReference type="ARBA" id="ARBA00004141"/>
    </source>
</evidence>
<sequence length="289" mass="32600">MKKQKLSKQEKQELKKAKKLSKVNVGKKFGVANWLTVVRLILMVPFIALMSVLFAMIVKYGAFGYEKVSIVSIDGRASSSNLVAMSAIYWLCVVIFIAAMITDFVDGHYARKTNTVSAFGKVFDPIADKVATNLMMIFLAIVNYTYLPIVILFIVRDILVDGSRVYATKKNIKVAANWWGKAKTIIVSFALIAVAFAGPWLLNLDNQIKRNAETTKKALYIFYVNIPLIIGLILAWVSGIIYMTKYLKGIRNDFEKEVNEAKITEQELTKKQEEIFVSTDNNTSQIQEE</sequence>
<evidence type="ECO:0000313" key="15">
    <source>
        <dbReference type="Proteomes" id="UP000319776"/>
    </source>
</evidence>
<keyword evidence="3" id="KW-0444">Lipid biosynthesis</keyword>
<evidence type="ECO:0000256" key="13">
    <source>
        <dbReference type="SAM" id="Phobius"/>
    </source>
</evidence>
<comment type="caution">
    <text evidence="14">The sequence shown here is derived from an EMBL/GenBank/DDBJ whole genome shotgun (WGS) entry which is preliminary data.</text>
</comment>
<dbReference type="AlphaFoldDB" id="A0A501X7P1"/>
<evidence type="ECO:0000256" key="9">
    <source>
        <dbReference type="ARBA" id="ARBA00023209"/>
    </source>
</evidence>
<dbReference type="InterPro" id="IPR004570">
    <property type="entry name" value="Phosphatidylglycerol_P_synth"/>
</dbReference>
<dbReference type="OrthoDB" id="9796672at2"/>
<evidence type="ECO:0000256" key="11">
    <source>
        <dbReference type="NCBIfam" id="TIGR00560"/>
    </source>
</evidence>
<organism evidence="14 15">
    <name type="scientific">[Mycoplasma] falconis</name>
    <dbReference type="NCBI Taxonomy" id="92403"/>
    <lineage>
        <taxon>Bacteria</taxon>
        <taxon>Bacillati</taxon>
        <taxon>Mycoplasmatota</taxon>
        <taxon>Mycoplasmoidales</taxon>
        <taxon>Metamycoplasmataceae</taxon>
        <taxon>Metamycoplasma</taxon>
    </lineage>
</organism>
<evidence type="ECO:0000256" key="3">
    <source>
        <dbReference type="ARBA" id="ARBA00022516"/>
    </source>
</evidence>
<dbReference type="PROSITE" id="PS00379">
    <property type="entry name" value="CDP_ALCOHOL_P_TRANSF"/>
    <property type="match status" value="1"/>
</dbReference>
<evidence type="ECO:0000256" key="4">
    <source>
        <dbReference type="ARBA" id="ARBA00022679"/>
    </source>
</evidence>
<keyword evidence="7" id="KW-0443">Lipid metabolism</keyword>
<protein>
    <recommendedName>
        <fullName evidence="11">CDP-diacylglycerol--glycerol-3-phosphate 3-phosphatidyltransferase</fullName>
        <ecNumber evidence="11">2.7.8.5</ecNumber>
    </recommendedName>
</protein>
<reference evidence="14 15" key="1">
    <citation type="submission" date="2019-06" db="EMBL/GenBank/DDBJ databases">
        <title>Mycoplasma falconis type strain whole genome sequence.</title>
        <authorList>
            <person name="Spergser J."/>
        </authorList>
    </citation>
    <scope>NUCLEOTIDE SEQUENCE [LARGE SCALE GENOMIC DNA]</scope>
    <source>
        <strain evidence="14 15">ATCC 51372</strain>
    </source>
</reference>
<name>A0A501X7P1_9BACT</name>
<keyword evidence="5 13" id="KW-0812">Transmembrane</keyword>
<dbReference type="GO" id="GO:0016020">
    <property type="term" value="C:membrane"/>
    <property type="evidence" value="ECO:0007669"/>
    <property type="project" value="UniProtKB-SubCell"/>
</dbReference>
<keyword evidence="15" id="KW-1185">Reference proteome</keyword>
<dbReference type="InterPro" id="IPR048254">
    <property type="entry name" value="CDP_ALCOHOL_P_TRANSF_CS"/>
</dbReference>
<accession>A0A501X7P1</accession>
<feature type="transmembrane region" description="Helical" evidence="13">
    <location>
        <begin position="134"/>
        <end position="155"/>
    </location>
</feature>
<dbReference type="InterPro" id="IPR050324">
    <property type="entry name" value="CDP-alcohol_PTase-I"/>
</dbReference>
<keyword evidence="8 13" id="KW-0472">Membrane</keyword>
<feature type="transmembrane region" description="Helical" evidence="13">
    <location>
        <begin position="82"/>
        <end position="101"/>
    </location>
</feature>
<dbReference type="Gene3D" id="1.20.120.1760">
    <property type="match status" value="1"/>
</dbReference>
<dbReference type="GO" id="GO:0046474">
    <property type="term" value="P:glycerophospholipid biosynthetic process"/>
    <property type="evidence" value="ECO:0007669"/>
    <property type="project" value="TreeGrafter"/>
</dbReference>
<dbReference type="EMBL" id="VFSS01000014">
    <property type="protein sequence ID" value="TPE56570.1"/>
    <property type="molecule type" value="Genomic_DNA"/>
</dbReference>
<gene>
    <name evidence="14" type="primary">pgsA</name>
    <name evidence="14" type="ORF">FJO69_02845</name>
</gene>
<dbReference type="InterPro" id="IPR000462">
    <property type="entry name" value="CDP-OH_P_trans"/>
</dbReference>
<evidence type="ECO:0000256" key="8">
    <source>
        <dbReference type="ARBA" id="ARBA00023136"/>
    </source>
</evidence>
<evidence type="ECO:0000256" key="6">
    <source>
        <dbReference type="ARBA" id="ARBA00022989"/>
    </source>
</evidence>
<evidence type="ECO:0000313" key="14">
    <source>
        <dbReference type="EMBL" id="TPE56570.1"/>
    </source>
</evidence>